<evidence type="ECO:0000256" key="1">
    <source>
        <dbReference type="SAM" id="SignalP"/>
    </source>
</evidence>
<dbReference type="EMBL" id="CP039690">
    <property type="protein sequence ID" value="QCI68457.1"/>
    <property type="molecule type" value="Genomic_DNA"/>
</dbReference>
<keyword evidence="3" id="KW-1185">Reference proteome</keyword>
<protein>
    <submittedName>
        <fullName evidence="2">Uncharacterized protein</fullName>
    </submittedName>
</protein>
<accession>A0A4D7BL49</accession>
<name>A0A4D7BL49_9HYPH</name>
<evidence type="ECO:0000313" key="2">
    <source>
        <dbReference type="EMBL" id="QCI68457.1"/>
    </source>
</evidence>
<reference evidence="2 3" key="1">
    <citation type="submission" date="2019-04" db="EMBL/GenBank/DDBJ databases">
        <title>Phreatobacter aquaticus sp. nov.</title>
        <authorList>
            <person name="Choi A."/>
        </authorList>
    </citation>
    <scope>NUCLEOTIDE SEQUENCE [LARGE SCALE GENOMIC DNA]</scope>
    <source>
        <strain evidence="2 3">KCTC 52518</strain>
    </source>
</reference>
<gene>
    <name evidence="2" type="ORF">E8M01_32065</name>
</gene>
<dbReference type="OrthoDB" id="7915804at2"/>
<feature type="signal peptide" evidence="1">
    <location>
        <begin position="1"/>
        <end position="20"/>
    </location>
</feature>
<organism evidence="2 3">
    <name type="scientific">Phreatobacter stygius</name>
    <dbReference type="NCBI Taxonomy" id="1940610"/>
    <lineage>
        <taxon>Bacteria</taxon>
        <taxon>Pseudomonadati</taxon>
        <taxon>Pseudomonadota</taxon>
        <taxon>Alphaproteobacteria</taxon>
        <taxon>Hyphomicrobiales</taxon>
        <taxon>Phreatobacteraceae</taxon>
        <taxon>Phreatobacter</taxon>
    </lineage>
</organism>
<proteinExistence type="predicted"/>
<keyword evidence="1" id="KW-0732">Signal</keyword>
<dbReference type="Proteomes" id="UP000298781">
    <property type="component" value="Chromosome"/>
</dbReference>
<dbReference type="RefSeq" id="WP_136963876.1">
    <property type="nucleotide sequence ID" value="NZ_CP039690.1"/>
</dbReference>
<dbReference type="AlphaFoldDB" id="A0A4D7BL49"/>
<feature type="chain" id="PRO_5020817238" evidence="1">
    <location>
        <begin position="21"/>
        <end position="126"/>
    </location>
</feature>
<evidence type="ECO:0000313" key="3">
    <source>
        <dbReference type="Proteomes" id="UP000298781"/>
    </source>
</evidence>
<dbReference type="KEGG" id="pstg:E8M01_32065"/>
<sequence length="126" mass="13184">MKRLLFLALAAALSATPAFAQHHHGSQTGPNGGTIYEMADTYHVEVVAKGTALDIYLSDHDDKAVSAAGFQGVAILVVDGKSVRVTLAPAGANRLTGTSTVALPQRPRGAVQLTPPGRRMIQAQVR</sequence>